<dbReference type="PROSITE" id="PS00041">
    <property type="entry name" value="HTH_ARAC_FAMILY_1"/>
    <property type="match status" value="1"/>
</dbReference>
<keyword evidence="1" id="KW-0805">Transcription regulation</keyword>
<evidence type="ECO:0000256" key="2">
    <source>
        <dbReference type="ARBA" id="ARBA00023125"/>
    </source>
</evidence>
<dbReference type="RefSeq" id="WP_377344619.1">
    <property type="nucleotide sequence ID" value="NZ_JBHLTP010000001.1"/>
</dbReference>
<keyword evidence="2" id="KW-0238">DNA-binding</keyword>
<dbReference type="Gene3D" id="1.10.10.60">
    <property type="entry name" value="Homeodomain-like"/>
    <property type="match status" value="2"/>
</dbReference>
<comment type="caution">
    <text evidence="5">The sequence shown here is derived from an EMBL/GenBank/DDBJ whole genome shotgun (WGS) entry which is preliminary data.</text>
</comment>
<evidence type="ECO:0000313" key="6">
    <source>
        <dbReference type="Proteomes" id="UP001589836"/>
    </source>
</evidence>
<protein>
    <submittedName>
        <fullName evidence="5">AraC family transcriptional regulator</fullName>
    </submittedName>
</protein>
<dbReference type="Proteomes" id="UP001589836">
    <property type="component" value="Unassembled WGS sequence"/>
</dbReference>
<keyword evidence="3" id="KW-0804">Transcription</keyword>
<organism evidence="5 6">
    <name type="scientific">Pontibacillus salicampi</name>
    <dbReference type="NCBI Taxonomy" id="1449801"/>
    <lineage>
        <taxon>Bacteria</taxon>
        <taxon>Bacillati</taxon>
        <taxon>Bacillota</taxon>
        <taxon>Bacilli</taxon>
        <taxon>Bacillales</taxon>
        <taxon>Bacillaceae</taxon>
        <taxon>Pontibacillus</taxon>
    </lineage>
</organism>
<proteinExistence type="predicted"/>
<accession>A0ABV6LI53</accession>
<gene>
    <name evidence="5" type="ORF">ACFFGV_00560</name>
</gene>
<dbReference type="Pfam" id="PF12833">
    <property type="entry name" value="HTH_18"/>
    <property type="match status" value="1"/>
</dbReference>
<keyword evidence="6" id="KW-1185">Reference proteome</keyword>
<evidence type="ECO:0000259" key="4">
    <source>
        <dbReference type="PROSITE" id="PS01124"/>
    </source>
</evidence>
<dbReference type="SUPFAM" id="SSF46689">
    <property type="entry name" value="Homeodomain-like"/>
    <property type="match status" value="2"/>
</dbReference>
<dbReference type="InterPro" id="IPR018060">
    <property type="entry name" value="HTH_AraC"/>
</dbReference>
<evidence type="ECO:0000256" key="1">
    <source>
        <dbReference type="ARBA" id="ARBA00023015"/>
    </source>
</evidence>
<dbReference type="SMART" id="SM00342">
    <property type="entry name" value="HTH_ARAC"/>
    <property type="match status" value="1"/>
</dbReference>
<dbReference type="InterPro" id="IPR011051">
    <property type="entry name" value="RmlC_Cupin_sf"/>
</dbReference>
<dbReference type="InterPro" id="IPR014710">
    <property type="entry name" value="RmlC-like_jellyroll"/>
</dbReference>
<evidence type="ECO:0000313" key="5">
    <source>
        <dbReference type="EMBL" id="MFC0522080.1"/>
    </source>
</evidence>
<evidence type="ECO:0000256" key="3">
    <source>
        <dbReference type="ARBA" id="ARBA00023163"/>
    </source>
</evidence>
<name>A0ABV6LI53_9BACI</name>
<dbReference type="InterPro" id="IPR009057">
    <property type="entry name" value="Homeodomain-like_sf"/>
</dbReference>
<reference evidence="5 6" key="1">
    <citation type="submission" date="2024-09" db="EMBL/GenBank/DDBJ databases">
        <authorList>
            <person name="Sun Q."/>
            <person name="Mori K."/>
        </authorList>
    </citation>
    <scope>NUCLEOTIDE SEQUENCE [LARGE SCALE GENOMIC DNA]</scope>
    <source>
        <strain evidence="5 6">NCAIM B.02529</strain>
    </source>
</reference>
<dbReference type="PANTHER" id="PTHR43280">
    <property type="entry name" value="ARAC-FAMILY TRANSCRIPTIONAL REGULATOR"/>
    <property type="match status" value="1"/>
</dbReference>
<feature type="domain" description="HTH araC/xylS-type" evidence="4">
    <location>
        <begin position="133"/>
        <end position="231"/>
    </location>
</feature>
<dbReference type="Gene3D" id="2.60.120.10">
    <property type="entry name" value="Jelly Rolls"/>
    <property type="match status" value="1"/>
</dbReference>
<dbReference type="InterPro" id="IPR018062">
    <property type="entry name" value="HTH_AraC-typ_CS"/>
</dbReference>
<dbReference type="PROSITE" id="PS01124">
    <property type="entry name" value="HTH_ARAC_FAMILY_2"/>
    <property type="match status" value="1"/>
</dbReference>
<dbReference type="SUPFAM" id="SSF51182">
    <property type="entry name" value="RmlC-like cupins"/>
    <property type="match status" value="1"/>
</dbReference>
<dbReference type="PANTHER" id="PTHR43280:SF26">
    <property type="entry name" value="ARAC-FAMILY TRANSCRIPTIONAL REGULATOR"/>
    <property type="match status" value="1"/>
</dbReference>
<dbReference type="EMBL" id="JBHLTP010000001">
    <property type="protein sequence ID" value="MFC0522080.1"/>
    <property type="molecule type" value="Genomic_DNA"/>
</dbReference>
<sequence length="234" mass="27662">MGLRNEVVCEKRTYSKEFQSHTHEYGQFLFPLEGSLDIQTEQQRLHLNADYCFYLPPHFKHVYRSNVRNEFLILDMPYTFVTNALEIMYIPLDEQWKSIRYLLLEEASHREQNSSGIRDLTGYVSHQLRKSGSPSIEYIHHHYKEAITLDTLAAMEHYHPVYYSAWFKRKTGKSPSVYINQLRLDEAKQMLGTTSWSMTTISQELGFENSSSFTRWFVKNEGNTPKQYRIIQKG</sequence>